<protein>
    <submittedName>
        <fullName evidence="1">HEAT repeat domain-containing protein</fullName>
    </submittedName>
</protein>
<sequence length="304" mass="35204">MDEEQLLDLIKEMSDSERELLSEESLSFQAYRKAEKLTDINHIPFLHYLLEKTKEIDTRNNIYFILSKIGANTGDKRVLDILFKGLETEKNNYLLMRILEGIAEQRKVEDCTPIIKLINDKRHLVRHSAMKAIRACKSCLAEEAIIKIISHATDENDLRYACSVLCEIGTNKSIPYLIYLLQHTKGDTKCSVLWALSELGDHSLLPIFLNALEDRSSSVKCYALLAIKKHGDESAINPVIVRIKTILKRKRTVKSDDLLIGLEFLVRFIKDYKEISDLFDWIKSKKWDLLFDNEKKWINNFEGL</sequence>
<dbReference type="EMBL" id="JAAIUV010000048">
    <property type="protein sequence ID" value="NEX80350.1"/>
    <property type="molecule type" value="Genomic_DNA"/>
</dbReference>
<dbReference type="RefSeq" id="WP_163252829.1">
    <property type="nucleotide sequence ID" value="NZ_JAAIUV010000048.1"/>
</dbReference>
<name>A0A6B3TUX4_9BACI</name>
<dbReference type="InterPro" id="IPR016024">
    <property type="entry name" value="ARM-type_fold"/>
</dbReference>
<keyword evidence="2" id="KW-1185">Reference proteome</keyword>
<dbReference type="AlphaFoldDB" id="A0A6B3TUX4"/>
<evidence type="ECO:0000313" key="1">
    <source>
        <dbReference type="EMBL" id="NEX80350.1"/>
    </source>
</evidence>
<dbReference type="Gene3D" id="1.25.10.10">
    <property type="entry name" value="Leucine-rich Repeat Variant"/>
    <property type="match status" value="1"/>
</dbReference>
<dbReference type="SUPFAM" id="SSF48371">
    <property type="entry name" value="ARM repeat"/>
    <property type="match status" value="1"/>
</dbReference>
<accession>A0A6B3TUX4</accession>
<organism evidence="1 2">
    <name type="scientific">Neobacillus thermocopriae</name>
    <dbReference type="NCBI Taxonomy" id="1215031"/>
    <lineage>
        <taxon>Bacteria</taxon>
        <taxon>Bacillati</taxon>
        <taxon>Bacillota</taxon>
        <taxon>Bacilli</taxon>
        <taxon>Bacillales</taxon>
        <taxon>Bacillaceae</taxon>
        <taxon>Neobacillus</taxon>
    </lineage>
</organism>
<evidence type="ECO:0000313" key="2">
    <source>
        <dbReference type="Proteomes" id="UP000481621"/>
    </source>
</evidence>
<dbReference type="InterPro" id="IPR011989">
    <property type="entry name" value="ARM-like"/>
</dbReference>
<gene>
    <name evidence="1" type="ORF">G4Z05_16105</name>
</gene>
<reference evidence="1" key="1">
    <citation type="submission" date="2020-02" db="EMBL/GenBank/DDBJ databases">
        <title>Bacillus sedimentmangrovi sp. nov., isolated from sediment of the mangrove ecosystem.</title>
        <authorList>
            <person name="Liu G."/>
        </authorList>
    </citation>
    <scope>NUCLEOTIDE SEQUENCE [LARGE SCALE GENOMIC DNA]</scope>
    <source>
        <strain evidence="1">SgZ-7</strain>
    </source>
</reference>
<proteinExistence type="predicted"/>
<comment type="caution">
    <text evidence="1">The sequence shown here is derived from an EMBL/GenBank/DDBJ whole genome shotgun (WGS) entry which is preliminary data.</text>
</comment>
<dbReference type="Pfam" id="PF13646">
    <property type="entry name" value="HEAT_2"/>
    <property type="match status" value="1"/>
</dbReference>
<dbReference type="Proteomes" id="UP000481621">
    <property type="component" value="Unassembled WGS sequence"/>
</dbReference>